<feature type="compositionally biased region" description="Basic residues" evidence="1">
    <location>
        <begin position="1"/>
        <end position="12"/>
    </location>
</feature>
<name>A0ABY5Z0F1_9ACTN</name>
<proteinExistence type="predicted"/>
<dbReference type="EMBL" id="CP073721">
    <property type="protein sequence ID" value="UWZ35086.1"/>
    <property type="molecule type" value="Genomic_DNA"/>
</dbReference>
<evidence type="ECO:0000313" key="3">
    <source>
        <dbReference type="Proteomes" id="UP001058271"/>
    </source>
</evidence>
<keyword evidence="3" id="KW-1185">Reference proteome</keyword>
<organism evidence="2 3">
    <name type="scientific">Dactylosporangium roseum</name>
    <dbReference type="NCBI Taxonomy" id="47989"/>
    <lineage>
        <taxon>Bacteria</taxon>
        <taxon>Bacillati</taxon>
        <taxon>Actinomycetota</taxon>
        <taxon>Actinomycetes</taxon>
        <taxon>Micromonosporales</taxon>
        <taxon>Micromonosporaceae</taxon>
        <taxon>Dactylosporangium</taxon>
    </lineage>
</organism>
<accession>A0ABY5Z0F1</accession>
<evidence type="ECO:0000313" key="2">
    <source>
        <dbReference type="EMBL" id="UWZ35086.1"/>
    </source>
</evidence>
<feature type="region of interest" description="Disordered" evidence="1">
    <location>
        <begin position="1"/>
        <end position="22"/>
    </location>
</feature>
<dbReference type="RefSeq" id="WP_260724431.1">
    <property type="nucleotide sequence ID" value="NZ_BAAABS010000082.1"/>
</dbReference>
<dbReference type="Proteomes" id="UP001058271">
    <property type="component" value="Chromosome"/>
</dbReference>
<evidence type="ECO:0000256" key="1">
    <source>
        <dbReference type="SAM" id="MobiDB-lite"/>
    </source>
</evidence>
<gene>
    <name evidence="2" type="ORF">Drose_28565</name>
</gene>
<sequence length="95" mass="10538">MRREPRRCRLRPGRGQTDPATAAVAAREDWSSFVELRVGGALEFLAAVDDMTEIGGWPEDFKVAQRGVRRALVEHPDLVTVELDHGSGVVVSVRR</sequence>
<reference evidence="2" key="1">
    <citation type="submission" date="2021-04" db="EMBL/GenBank/DDBJ databases">
        <title>Biosynthetic gene clusters of Dactylosporangioum roseum.</title>
        <authorList>
            <person name="Hartkoorn R.C."/>
            <person name="Beaudoing E."/>
            <person name="Hot D."/>
            <person name="Moureu S."/>
        </authorList>
    </citation>
    <scope>NUCLEOTIDE SEQUENCE</scope>
    <source>
        <strain evidence="2">NRRL B-16295</strain>
    </source>
</reference>
<protein>
    <submittedName>
        <fullName evidence="2">Uncharacterized protein</fullName>
    </submittedName>
</protein>